<sequence length="116" mass="13469">MSVVDFVIACNAEYEGVVKAKDPLVLHHEFWRFVVRSFISQNTRNGKGKKPQHRRYRLAPIRFGSLPMILTKDSEDVNFPILIATGTLMDVDHRRVVAKRIILTGHLFKLHKRFDL</sequence>
<dbReference type="GO" id="GO:0005525">
    <property type="term" value="F:GTP binding"/>
    <property type="evidence" value="ECO:0007669"/>
    <property type="project" value="TreeGrafter"/>
</dbReference>
<protein>
    <recommendedName>
        <fullName evidence="1">Ribosome biogenesis protein BMS1/TSR1 C-terminal domain-containing protein</fullName>
    </recommendedName>
</protein>
<evidence type="ECO:0000259" key="1">
    <source>
        <dbReference type="Pfam" id="PF04950"/>
    </source>
</evidence>
<accession>A0A9P6SNE1</accession>
<dbReference type="Pfam" id="PF04950">
    <property type="entry name" value="RIBIOP_C"/>
    <property type="match status" value="1"/>
</dbReference>
<comment type="caution">
    <text evidence="2">The sequence shown here is derived from an EMBL/GenBank/DDBJ whole genome shotgun (WGS) entry which is preliminary data.</text>
</comment>
<dbReference type="PANTHER" id="PTHR12858">
    <property type="entry name" value="RIBOSOME BIOGENESIS PROTEIN"/>
    <property type="match status" value="1"/>
</dbReference>
<proteinExistence type="predicted"/>
<dbReference type="GO" id="GO:0034511">
    <property type="term" value="F:U3 snoRNA binding"/>
    <property type="evidence" value="ECO:0007669"/>
    <property type="project" value="TreeGrafter"/>
</dbReference>
<name>A0A9P6SNE1_9FUNG</name>
<gene>
    <name evidence="2" type="ORF">BGZ65_000188</name>
</gene>
<dbReference type="Proteomes" id="UP000749646">
    <property type="component" value="Unassembled WGS sequence"/>
</dbReference>
<dbReference type="EMBL" id="JAAAHW010003377">
    <property type="protein sequence ID" value="KAF9984534.1"/>
    <property type="molecule type" value="Genomic_DNA"/>
</dbReference>
<dbReference type="InterPro" id="IPR007034">
    <property type="entry name" value="BMS1_TSR1_C"/>
</dbReference>
<reference evidence="2" key="1">
    <citation type="journal article" date="2020" name="Fungal Divers.">
        <title>Resolving the Mortierellaceae phylogeny through synthesis of multi-gene phylogenetics and phylogenomics.</title>
        <authorList>
            <person name="Vandepol N."/>
            <person name="Liber J."/>
            <person name="Desiro A."/>
            <person name="Na H."/>
            <person name="Kennedy M."/>
            <person name="Barry K."/>
            <person name="Grigoriev I.V."/>
            <person name="Miller A.N."/>
            <person name="O'Donnell K."/>
            <person name="Stajich J.E."/>
            <person name="Bonito G."/>
        </authorList>
    </citation>
    <scope>NUCLEOTIDE SEQUENCE</scope>
    <source>
        <strain evidence="2">MES-2147</strain>
    </source>
</reference>
<dbReference type="GO" id="GO:0000479">
    <property type="term" value="P:endonucleolytic cleavage of tricistronic rRNA transcript (SSU-rRNA, 5.8S rRNA, LSU-rRNA)"/>
    <property type="evidence" value="ECO:0007669"/>
    <property type="project" value="TreeGrafter"/>
</dbReference>
<dbReference type="OrthoDB" id="119302at2759"/>
<keyword evidence="3" id="KW-1185">Reference proteome</keyword>
<dbReference type="GO" id="GO:0000462">
    <property type="term" value="P:maturation of SSU-rRNA from tricistronic rRNA transcript (SSU-rRNA, 5.8S rRNA, LSU-rRNA)"/>
    <property type="evidence" value="ECO:0007669"/>
    <property type="project" value="TreeGrafter"/>
</dbReference>
<dbReference type="GO" id="GO:0003924">
    <property type="term" value="F:GTPase activity"/>
    <property type="evidence" value="ECO:0007669"/>
    <property type="project" value="TreeGrafter"/>
</dbReference>
<dbReference type="PANTHER" id="PTHR12858:SF1">
    <property type="entry name" value="PRE-RRNA-PROCESSING PROTEIN TSR1 HOMOLOG"/>
    <property type="match status" value="1"/>
</dbReference>
<evidence type="ECO:0000313" key="3">
    <source>
        <dbReference type="Proteomes" id="UP000749646"/>
    </source>
</evidence>
<dbReference type="InterPro" id="IPR039761">
    <property type="entry name" value="Bms1/Tsr1"/>
</dbReference>
<dbReference type="GO" id="GO:0030688">
    <property type="term" value="C:preribosome, small subunit precursor"/>
    <property type="evidence" value="ECO:0007669"/>
    <property type="project" value="TreeGrafter"/>
</dbReference>
<feature type="domain" description="Ribosome biogenesis protein BMS1/TSR1 C-terminal" evidence="1">
    <location>
        <begin position="1"/>
        <end position="113"/>
    </location>
</feature>
<organism evidence="2 3">
    <name type="scientific">Modicella reniformis</name>
    <dbReference type="NCBI Taxonomy" id="1440133"/>
    <lineage>
        <taxon>Eukaryota</taxon>
        <taxon>Fungi</taxon>
        <taxon>Fungi incertae sedis</taxon>
        <taxon>Mucoromycota</taxon>
        <taxon>Mortierellomycotina</taxon>
        <taxon>Mortierellomycetes</taxon>
        <taxon>Mortierellales</taxon>
        <taxon>Mortierellaceae</taxon>
        <taxon>Modicella</taxon>
    </lineage>
</organism>
<evidence type="ECO:0000313" key="2">
    <source>
        <dbReference type="EMBL" id="KAF9984534.1"/>
    </source>
</evidence>
<dbReference type="AlphaFoldDB" id="A0A9P6SNE1"/>